<dbReference type="AlphaFoldDB" id="K7A109"/>
<name>K7A109_9ALTE</name>
<proteinExistence type="predicted"/>
<gene>
    <name evidence="1" type="ORF">GPLA_3758</name>
</gene>
<accession>K7A109</accession>
<keyword evidence="2" id="KW-1185">Reference proteome</keyword>
<evidence type="ECO:0000313" key="1">
    <source>
        <dbReference type="EMBL" id="GAC34643.1"/>
    </source>
</evidence>
<organism evidence="1 2">
    <name type="scientific">Paraglaciecola polaris LMG 21857</name>
    <dbReference type="NCBI Taxonomy" id="1129793"/>
    <lineage>
        <taxon>Bacteria</taxon>
        <taxon>Pseudomonadati</taxon>
        <taxon>Pseudomonadota</taxon>
        <taxon>Gammaproteobacteria</taxon>
        <taxon>Alteromonadales</taxon>
        <taxon>Alteromonadaceae</taxon>
        <taxon>Paraglaciecola</taxon>
    </lineage>
</organism>
<evidence type="ECO:0000313" key="2">
    <source>
        <dbReference type="Proteomes" id="UP000006322"/>
    </source>
</evidence>
<protein>
    <submittedName>
        <fullName evidence="1">Uncharacterized protein</fullName>
    </submittedName>
</protein>
<dbReference type="Proteomes" id="UP000006322">
    <property type="component" value="Unassembled WGS sequence"/>
</dbReference>
<sequence length="37" mass="3910">MGAHFVGWRIVSSMLFIDGHVNPQSVLLLLLAAAGST</sequence>
<reference evidence="2" key="1">
    <citation type="journal article" date="2014" name="Environ. Microbiol.">
        <title>Comparative genomics of the marine bacterial genus Glaciecola reveals the high degree of genomic diversity and genomic characteristic for cold adaptation.</title>
        <authorList>
            <person name="Qin Q.L."/>
            <person name="Xie B.B."/>
            <person name="Yu Y."/>
            <person name="Shu Y.L."/>
            <person name="Rong J.C."/>
            <person name="Zhang Y.J."/>
            <person name="Zhao D.L."/>
            <person name="Chen X.L."/>
            <person name="Zhang X.Y."/>
            <person name="Chen B."/>
            <person name="Zhou B.C."/>
            <person name="Zhang Y.Z."/>
        </authorList>
    </citation>
    <scope>NUCLEOTIDE SEQUENCE [LARGE SCALE GENOMIC DNA]</scope>
    <source>
        <strain evidence="2">LMG 21857</strain>
    </source>
</reference>
<comment type="caution">
    <text evidence="1">The sequence shown here is derived from an EMBL/GenBank/DDBJ whole genome shotgun (WGS) entry which is preliminary data.</text>
</comment>
<dbReference type="EMBL" id="BAER01000115">
    <property type="protein sequence ID" value="GAC34643.1"/>
    <property type="molecule type" value="Genomic_DNA"/>
</dbReference>